<keyword evidence="2" id="KW-0413">Isomerase</keyword>
<gene>
    <name evidence="3" type="ORF">PFICI_07018</name>
</gene>
<dbReference type="Gene3D" id="3.40.50.1860">
    <property type="match status" value="2"/>
</dbReference>
<organism evidence="3 4">
    <name type="scientific">Pestalotiopsis fici (strain W106-1 / CGMCC3.15140)</name>
    <dbReference type="NCBI Taxonomy" id="1229662"/>
    <lineage>
        <taxon>Eukaryota</taxon>
        <taxon>Fungi</taxon>
        <taxon>Dikarya</taxon>
        <taxon>Ascomycota</taxon>
        <taxon>Pezizomycotina</taxon>
        <taxon>Sordariomycetes</taxon>
        <taxon>Xylariomycetidae</taxon>
        <taxon>Amphisphaeriales</taxon>
        <taxon>Sporocadaceae</taxon>
        <taxon>Pestalotiopsis</taxon>
    </lineage>
</organism>
<dbReference type="PANTHER" id="PTHR21198">
    <property type="entry name" value="GLUTAMATE RACEMASE"/>
    <property type="match status" value="1"/>
</dbReference>
<dbReference type="InterPro" id="IPR015942">
    <property type="entry name" value="Asp/Glu/hydantoin_racemase"/>
</dbReference>
<dbReference type="SUPFAM" id="SSF53681">
    <property type="entry name" value="Aspartate/glutamate racemase"/>
    <property type="match status" value="2"/>
</dbReference>
<sequence length="228" mass="24712">MKTIGIIGGLGWPSTAIYYQEINKRIGAHLGGNHCAKLIVIQADLEEILELEGANEWSRIGQLMVDMAERLKAAGADFFLLACNTMHKSLVPFKHTLPLPFLDIVDTAAKKAIAYQKVALIGSKPTMTDNYFLGPLITEYGLKVLVPPVAQQDAIQTALHGELVKGLVLESTKMMFAKVVADLIDRGAELIILGCTEFGMLLQQTDISVPVLETLAAHVEAAVDFAVN</sequence>
<dbReference type="AlphaFoldDB" id="W3XA14"/>
<reference evidence="4" key="1">
    <citation type="journal article" date="2015" name="BMC Genomics">
        <title>Genomic and transcriptomic analysis of the endophytic fungus Pestalotiopsis fici reveals its lifestyle and high potential for synthesis of natural products.</title>
        <authorList>
            <person name="Wang X."/>
            <person name="Zhang X."/>
            <person name="Liu L."/>
            <person name="Xiang M."/>
            <person name="Wang W."/>
            <person name="Sun X."/>
            <person name="Che Y."/>
            <person name="Guo L."/>
            <person name="Liu G."/>
            <person name="Guo L."/>
            <person name="Wang C."/>
            <person name="Yin W.B."/>
            <person name="Stadler M."/>
            <person name="Zhang X."/>
            <person name="Liu X."/>
        </authorList>
    </citation>
    <scope>NUCLEOTIDE SEQUENCE [LARGE SCALE GENOMIC DNA]</scope>
    <source>
        <strain evidence="4">W106-1 / CGMCC3.15140</strain>
    </source>
</reference>
<dbReference type="PANTHER" id="PTHR21198:SF7">
    <property type="entry name" value="ASPARTATE-GLUTAMATE RACEMASE FAMILY"/>
    <property type="match status" value="1"/>
</dbReference>
<dbReference type="OMA" id="NGQHEAN"/>
<accession>W3XA14</accession>
<dbReference type="OrthoDB" id="187836at2759"/>
<dbReference type="HOGENOM" id="CLU_055360_1_0_1"/>
<name>W3XA14_PESFW</name>
<evidence type="ECO:0000256" key="1">
    <source>
        <dbReference type="ARBA" id="ARBA00007847"/>
    </source>
</evidence>
<dbReference type="GeneID" id="19272031"/>
<evidence type="ECO:0000313" key="4">
    <source>
        <dbReference type="Proteomes" id="UP000030651"/>
    </source>
</evidence>
<dbReference type="eggNOG" id="ENOG502SHHB">
    <property type="taxonomic scope" value="Eukaryota"/>
</dbReference>
<dbReference type="KEGG" id="pfy:PFICI_07018"/>
<dbReference type="InterPro" id="IPR001920">
    <property type="entry name" value="Asp/Glu_race"/>
</dbReference>
<evidence type="ECO:0000256" key="2">
    <source>
        <dbReference type="ARBA" id="ARBA00023235"/>
    </source>
</evidence>
<keyword evidence="4" id="KW-1185">Reference proteome</keyword>
<comment type="similarity">
    <text evidence="1">Belongs to the aspartate/glutamate racemases family.</text>
</comment>
<evidence type="ECO:0000313" key="3">
    <source>
        <dbReference type="EMBL" id="ETS82016.1"/>
    </source>
</evidence>
<dbReference type="EMBL" id="KI912112">
    <property type="protein sequence ID" value="ETS82016.1"/>
    <property type="molecule type" value="Genomic_DNA"/>
</dbReference>
<dbReference type="GO" id="GO:0047661">
    <property type="term" value="F:amino-acid racemase activity"/>
    <property type="evidence" value="ECO:0007669"/>
    <property type="project" value="InterPro"/>
</dbReference>
<dbReference type="NCBIfam" id="TIGR00035">
    <property type="entry name" value="asp_race"/>
    <property type="match status" value="1"/>
</dbReference>
<protein>
    <recommendedName>
        <fullName evidence="5">Aspartate racemase</fullName>
    </recommendedName>
</protein>
<dbReference type="InterPro" id="IPR033134">
    <property type="entry name" value="Asp/Glu_racemase_AS_2"/>
</dbReference>
<dbReference type="RefSeq" id="XP_007833790.1">
    <property type="nucleotide sequence ID" value="XM_007835599.1"/>
</dbReference>
<proteinExistence type="inferred from homology"/>
<dbReference type="Proteomes" id="UP000030651">
    <property type="component" value="Unassembled WGS sequence"/>
</dbReference>
<dbReference type="InParanoid" id="W3XA14"/>
<dbReference type="Pfam" id="PF01177">
    <property type="entry name" value="Asp_Glu_race"/>
    <property type="match status" value="1"/>
</dbReference>
<evidence type="ECO:0008006" key="5">
    <source>
        <dbReference type="Google" id="ProtNLM"/>
    </source>
</evidence>
<dbReference type="PROSITE" id="PS00924">
    <property type="entry name" value="ASP_GLU_RACEMASE_2"/>
    <property type="match status" value="1"/>
</dbReference>
<dbReference type="InterPro" id="IPR004380">
    <property type="entry name" value="Asp_race"/>
</dbReference>